<feature type="domain" description="TRAM" evidence="5">
    <location>
        <begin position="19"/>
        <end position="79"/>
    </location>
</feature>
<sequence length="396" mass="42656">MSPAAPRGRRTRERVARGASLVGQEYDVEVGPVAHGGHCVARHEGRVIFVRHALPGELVRVRVTEGEEGSSYLRADAVRIDRASVHRVQPPCPVAVPLGCGGCDFQHATLAHQRELKAAVLQEQLSRLAGLELEVTVQPVAGDLPVQDEGLRWRTRMQYERAADGGRGLRRHRSHDVVPIEDCPIAHPDAREPGQGSGAVTEVVAAAGQERAFEVAADGFWQVHPGAPRVLVETVLELLAPQPGESVLDLYAGVGLFAGFLAPRVAPGRVEVVEGDRTATSYAERNLAGTGARVHTDRVDRWLARRRRDDPDGHVDLVVLDPPRAGAKRAVVAPVAGLRPRAIAYVACDPAALARDVGTFAAEGFELAGLRAFDLFPMTHHVECVALLTKTDSDLR</sequence>
<dbReference type="EMBL" id="JAUSQM010000001">
    <property type="protein sequence ID" value="MDP9823329.1"/>
    <property type="molecule type" value="Genomic_DNA"/>
</dbReference>
<dbReference type="SUPFAM" id="SSF53335">
    <property type="entry name" value="S-adenosyl-L-methionine-dependent methyltransferases"/>
    <property type="match status" value="1"/>
</dbReference>
<dbReference type="InterPro" id="IPR029063">
    <property type="entry name" value="SAM-dependent_MTases_sf"/>
</dbReference>
<comment type="similarity">
    <text evidence="4">Belongs to the class I-like SAM-binding methyltransferase superfamily. RNA M5U methyltransferase family.</text>
</comment>
<dbReference type="Proteomes" id="UP001240447">
    <property type="component" value="Unassembled WGS sequence"/>
</dbReference>
<dbReference type="SUPFAM" id="SSF50249">
    <property type="entry name" value="Nucleic acid-binding proteins"/>
    <property type="match status" value="1"/>
</dbReference>
<dbReference type="PROSITE" id="PS01231">
    <property type="entry name" value="TRMA_2"/>
    <property type="match status" value="1"/>
</dbReference>
<protein>
    <submittedName>
        <fullName evidence="6">tRNA/tmRNA/rRNA uracil-C5-methylase (TrmA/RlmC/RlmD family)</fullName>
    </submittedName>
</protein>
<dbReference type="PROSITE" id="PS50926">
    <property type="entry name" value="TRAM"/>
    <property type="match status" value="1"/>
</dbReference>
<feature type="binding site" evidence="4">
    <location>
        <position position="222"/>
    </location>
    <ligand>
        <name>S-adenosyl-L-methionine</name>
        <dbReference type="ChEBI" id="CHEBI:59789"/>
    </ligand>
</feature>
<reference evidence="6 7" key="1">
    <citation type="submission" date="2023-07" db="EMBL/GenBank/DDBJ databases">
        <title>Sequencing the genomes of 1000 actinobacteria strains.</title>
        <authorList>
            <person name="Klenk H.-P."/>
        </authorList>
    </citation>
    <scope>NUCLEOTIDE SEQUENCE [LARGE SCALE GENOMIC DNA]</scope>
    <source>
        <strain evidence="6 7">GD13</strain>
    </source>
</reference>
<feature type="active site" description="Nucleophile" evidence="4">
    <location>
        <position position="348"/>
    </location>
</feature>
<name>A0ABT9NSD6_9ACTN</name>
<accession>A0ABT9NSD6</accession>
<dbReference type="PANTHER" id="PTHR11061:SF30">
    <property type="entry name" value="TRNA (URACIL(54)-C(5))-METHYLTRANSFERASE"/>
    <property type="match status" value="1"/>
</dbReference>
<dbReference type="PANTHER" id="PTHR11061">
    <property type="entry name" value="RNA M5U METHYLTRANSFERASE"/>
    <property type="match status" value="1"/>
</dbReference>
<dbReference type="InterPro" id="IPR002792">
    <property type="entry name" value="TRAM_dom"/>
</dbReference>
<dbReference type="Gene3D" id="2.40.50.1070">
    <property type="match status" value="1"/>
</dbReference>
<keyword evidence="3 4" id="KW-0949">S-adenosyl-L-methionine</keyword>
<feature type="binding site" evidence="4">
    <location>
        <position position="321"/>
    </location>
    <ligand>
        <name>S-adenosyl-L-methionine</name>
        <dbReference type="ChEBI" id="CHEBI:59789"/>
    </ligand>
</feature>
<dbReference type="Gene3D" id="3.40.50.150">
    <property type="entry name" value="Vaccinia Virus protein VP39"/>
    <property type="match status" value="2"/>
</dbReference>
<evidence type="ECO:0000256" key="2">
    <source>
        <dbReference type="ARBA" id="ARBA00022679"/>
    </source>
</evidence>
<dbReference type="PROSITE" id="PS51687">
    <property type="entry name" value="SAM_MT_RNA_M5U"/>
    <property type="match status" value="1"/>
</dbReference>
<feature type="binding site" evidence="4">
    <location>
        <position position="274"/>
    </location>
    <ligand>
        <name>S-adenosyl-L-methionine</name>
        <dbReference type="ChEBI" id="CHEBI:59789"/>
    </ligand>
</feature>
<proteinExistence type="inferred from homology"/>
<gene>
    <name evidence="6" type="ORF">J2S59_003138</name>
</gene>
<organism evidence="6 7">
    <name type="scientific">Nocardioides massiliensis</name>
    <dbReference type="NCBI Taxonomy" id="1325935"/>
    <lineage>
        <taxon>Bacteria</taxon>
        <taxon>Bacillati</taxon>
        <taxon>Actinomycetota</taxon>
        <taxon>Actinomycetes</taxon>
        <taxon>Propionibacteriales</taxon>
        <taxon>Nocardioidaceae</taxon>
        <taxon>Nocardioides</taxon>
    </lineage>
</organism>
<dbReference type="Pfam" id="PF05958">
    <property type="entry name" value="tRNA_U5-meth_tr"/>
    <property type="match status" value="1"/>
</dbReference>
<dbReference type="InterPro" id="IPR010280">
    <property type="entry name" value="U5_MeTrfase_fam"/>
</dbReference>
<dbReference type="Pfam" id="PF01938">
    <property type="entry name" value="TRAM"/>
    <property type="match status" value="1"/>
</dbReference>
<comment type="caution">
    <text evidence="6">The sequence shown here is derived from an EMBL/GenBank/DDBJ whole genome shotgun (WGS) entry which is preliminary data.</text>
</comment>
<evidence type="ECO:0000256" key="3">
    <source>
        <dbReference type="ARBA" id="ARBA00022691"/>
    </source>
</evidence>
<keyword evidence="2 4" id="KW-0808">Transferase</keyword>
<keyword evidence="7" id="KW-1185">Reference proteome</keyword>
<evidence type="ECO:0000313" key="7">
    <source>
        <dbReference type="Proteomes" id="UP001240447"/>
    </source>
</evidence>
<evidence type="ECO:0000259" key="5">
    <source>
        <dbReference type="PROSITE" id="PS50926"/>
    </source>
</evidence>
<keyword evidence="1 4" id="KW-0489">Methyltransferase</keyword>
<evidence type="ECO:0000313" key="6">
    <source>
        <dbReference type="EMBL" id="MDP9823329.1"/>
    </source>
</evidence>
<dbReference type="Gene3D" id="2.40.50.140">
    <property type="entry name" value="Nucleic acid-binding proteins"/>
    <property type="match status" value="1"/>
</dbReference>
<dbReference type="InterPro" id="IPR030391">
    <property type="entry name" value="MeTrfase_TrmA_CS"/>
</dbReference>
<dbReference type="InterPro" id="IPR012340">
    <property type="entry name" value="NA-bd_OB-fold"/>
</dbReference>
<evidence type="ECO:0000256" key="4">
    <source>
        <dbReference type="PROSITE-ProRule" id="PRU01024"/>
    </source>
</evidence>
<feature type="binding site" evidence="4">
    <location>
        <position position="251"/>
    </location>
    <ligand>
        <name>S-adenosyl-L-methionine</name>
        <dbReference type="ChEBI" id="CHEBI:59789"/>
    </ligand>
</feature>
<evidence type="ECO:0000256" key="1">
    <source>
        <dbReference type="ARBA" id="ARBA00022603"/>
    </source>
</evidence>